<dbReference type="InterPro" id="IPR044023">
    <property type="entry name" value="Ig_7"/>
</dbReference>
<evidence type="ECO:0000313" key="6">
    <source>
        <dbReference type="Proteomes" id="UP000198431"/>
    </source>
</evidence>
<reference evidence="3 6" key="1">
    <citation type="submission" date="2016-11" db="EMBL/GenBank/DDBJ databases">
        <title>Whole genomes of Flavobacteriaceae.</title>
        <authorList>
            <person name="Stine C."/>
            <person name="Li C."/>
            <person name="Tadesse D."/>
        </authorList>
    </citation>
    <scope>NUCLEOTIDE SEQUENCE [LARGE SCALE GENOMIC DNA]</scope>
    <source>
        <strain evidence="3 6">ATCC 19366</strain>
    </source>
</reference>
<evidence type="ECO:0000313" key="3">
    <source>
        <dbReference type="EMBL" id="OXB05025.1"/>
    </source>
</evidence>
<dbReference type="Pfam" id="PF19081">
    <property type="entry name" value="Ig_7"/>
    <property type="match status" value="1"/>
</dbReference>
<reference evidence="4 5" key="2">
    <citation type="submission" date="2016-11" db="EMBL/GenBank/DDBJ databases">
        <authorList>
            <person name="Varghese N."/>
            <person name="Submissions S."/>
        </authorList>
    </citation>
    <scope>NUCLEOTIDE SEQUENCE [LARGE SCALE GENOMIC DNA]</scope>
    <source>
        <strain evidence="4 5">DSM 6368</strain>
    </source>
</reference>
<dbReference type="AlphaFoldDB" id="A0AB36P225"/>
<evidence type="ECO:0000313" key="4">
    <source>
        <dbReference type="EMBL" id="SHL30700.1"/>
    </source>
</evidence>
<dbReference type="EMBL" id="MUHB01000008">
    <property type="protein sequence ID" value="OXB05025.1"/>
    <property type="molecule type" value="Genomic_DNA"/>
</dbReference>
<evidence type="ECO:0000313" key="5">
    <source>
        <dbReference type="Proteomes" id="UP000184216"/>
    </source>
</evidence>
<accession>A0AB36P225</accession>
<sequence>MVKKYANFLQVFLFFVFLSFLPIASYAQCAGNDAALTICDYDSAANASVNLYSLLGPSATPGGTWSDDYDMGGLDPATGFLNVHAISYSGVFSYTYTVDGIAGCTDNSSTVYVTIGGYTGKPSQTIICSALGTYNLFQAFDGRFLSPLLNGKWHDNRTNKDIEESVNVKELSGLYSFTYRMDAIGSCAAPPQATVFVKVVRAPEAGDAKPPLLICSDAITNYTNYDLYNLLTGADPNGTWTDMGPRPTGELTFAGDHVIDIEKIYNRFGAGTYNFNYSVPSPEAVCNADDEQITIIIERKLDLTGATLVVSPDICETEIPTATYTARLTKGPAAIPNGTYNVIFSVSGPNGGIETVTANFTNGILLFPIKSDYFKQVGDFTVTIIDVFAQNSKRACTNVTNNLSDILHIYPIPDLTGAKIDQIKTCQNADAVAVISNAVKIIDGIYDLRYNISGANTANFQTVRVTFTGGVASFTIPDILNSRSGNGVITITNITHVISLCTNTANLKGNIVINPLPNIANLRIQIANVCFGDVVSASVSGLGNLTDVTLSYTLSGSNTSTVQTIVLNPIGGNASFVIPSALLLNTGTTTATVTNLTNNSATCGINISGVADPFTINPIPVAPTAINQEFCKIDGATIANLQPNGAQYKWYDSAISTTAFADTYVLQSGNYWVRVTASDCTSEPTMITVTVNDTPAPVLSTDGQNFCGLNTPTVADLSNNTNVPATIVWYDAPNNGNLLPSTTALTEQGRYYGFDFSGTSDCFSYDYLEVTVTLTDCDDVPNDFFIPDGFSPNGDGVNDTYVIPNIEFLYPNYTIEIFNRYGNGMYKGFNGKPGWDGLNYEREGIGSGMAPNGVYFYILNFNKDNRPPKQGRLYLNR</sequence>
<proteinExistence type="predicted"/>
<dbReference type="Proteomes" id="UP000184216">
    <property type="component" value="Unassembled WGS sequence"/>
</dbReference>
<protein>
    <submittedName>
        <fullName evidence="4">Gliding motility-associated C-terminal domain-containing protein</fullName>
    </submittedName>
</protein>
<name>A0AB36P225_9FLAO</name>
<organism evidence="3 6">
    <name type="scientific">Flavobacterium pectinovorum</name>
    <dbReference type="NCBI Taxonomy" id="29533"/>
    <lineage>
        <taxon>Bacteria</taxon>
        <taxon>Pseudomonadati</taxon>
        <taxon>Bacteroidota</taxon>
        <taxon>Flavobacteriia</taxon>
        <taxon>Flavobacteriales</taxon>
        <taxon>Flavobacteriaceae</taxon>
        <taxon>Flavobacterium</taxon>
    </lineage>
</organism>
<keyword evidence="1" id="KW-0732">Signal</keyword>
<evidence type="ECO:0000256" key="1">
    <source>
        <dbReference type="SAM" id="SignalP"/>
    </source>
</evidence>
<comment type="caution">
    <text evidence="3">The sequence shown here is derived from an EMBL/GenBank/DDBJ whole genome shotgun (WGS) entry which is preliminary data.</text>
</comment>
<dbReference type="Pfam" id="PF13585">
    <property type="entry name" value="CHU_C"/>
    <property type="match status" value="1"/>
</dbReference>
<feature type="signal peptide" evidence="1">
    <location>
        <begin position="1"/>
        <end position="27"/>
    </location>
</feature>
<dbReference type="NCBIfam" id="TIGR04131">
    <property type="entry name" value="Bac_Flav_CTERM"/>
    <property type="match status" value="1"/>
</dbReference>
<gene>
    <name evidence="3" type="ORF">B0A72_11145</name>
    <name evidence="4" type="ORF">SAMN05444387_0281</name>
</gene>
<dbReference type="Proteomes" id="UP000198431">
    <property type="component" value="Unassembled WGS sequence"/>
</dbReference>
<feature type="chain" id="PRO_5044194632" evidence="1">
    <location>
        <begin position="28"/>
        <end position="877"/>
    </location>
</feature>
<dbReference type="InterPro" id="IPR026341">
    <property type="entry name" value="T9SS_type_B"/>
</dbReference>
<dbReference type="EMBL" id="FRBX01000001">
    <property type="protein sequence ID" value="SHL30700.1"/>
    <property type="molecule type" value="Genomic_DNA"/>
</dbReference>
<feature type="domain" description="Ig-like" evidence="2">
    <location>
        <begin position="620"/>
        <end position="692"/>
    </location>
</feature>
<keyword evidence="5" id="KW-1185">Reference proteome</keyword>
<evidence type="ECO:0000259" key="2">
    <source>
        <dbReference type="Pfam" id="PF19081"/>
    </source>
</evidence>
<dbReference type="RefSeq" id="WP_073393176.1">
    <property type="nucleotide sequence ID" value="NZ_FRBX01000001.1"/>
</dbReference>